<keyword evidence="2" id="KW-0238">DNA-binding</keyword>
<organism evidence="5 6">
    <name type="scientific">Pseudovibrio exalbescens</name>
    <dbReference type="NCBI Taxonomy" id="197461"/>
    <lineage>
        <taxon>Bacteria</taxon>
        <taxon>Pseudomonadati</taxon>
        <taxon>Pseudomonadota</taxon>
        <taxon>Alphaproteobacteria</taxon>
        <taxon>Hyphomicrobiales</taxon>
        <taxon>Stappiaceae</taxon>
        <taxon>Pseudovibrio</taxon>
    </lineage>
</organism>
<dbReference type="InterPro" id="IPR011991">
    <property type="entry name" value="ArsR-like_HTH"/>
</dbReference>
<dbReference type="GO" id="GO:0003700">
    <property type="term" value="F:DNA-binding transcription factor activity"/>
    <property type="evidence" value="ECO:0007669"/>
    <property type="project" value="InterPro"/>
</dbReference>
<dbReference type="InterPro" id="IPR001845">
    <property type="entry name" value="HTH_ArsR_DNA-bd_dom"/>
</dbReference>
<dbReference type="InterPro" id="IPR036390">
    <property type="entry name" value="WH_DNA-bd_sf"/>
</dbReference>
<dbReference type="Gene3D" id="1.10.10.10">
    <property type="entry name" value="Winged helix-like DNA-binding domain superfamily/Winged helix DNA-binding domain"/>
    <property type="match status" value="1"/>
</dbReference>
<evidence type="ECO:0000256" key="2">
    <source>
        <dbReference type="ARBA" id="ARBA00023125"/>
    </source>
</evidence>
<accession>A0A1U7JJ81</accession>
<evidence type="ECO:0000256" key="1">
    <source>
        <dbReference type="ARBA" id="ARBA00023015"/>
    </source>
</evidence>
<dbReference type="AlphaFoldDB" id="A0A1U7JJ81"/>
<comment type="caution">
    <text evidence="5">The sequence shown here is derived from an EMBL/GenBank/DDBJ whole genome shotgun (WGS) entry which is preliminary data.</text>
</comment>
<dbReference type="GO" id="GO:0003677">
    <property type="term" value="F:DNA binding"/>
    <property type="evidence" value="ECO:0007669"/>
    <property type="project" value="UniProtKB-KW"/>
</dbReference>
<sequence>MQNMDIEQLEHKAEQAAGLLSSMAHTKRLMVLCRLLQGECAVGELATAVGLSQSALSQHLAKMRAAELVTTRRSAQTIYYSLASDEVAAVLETLYGLYCAPTEPVSEDEKLQA</sequence>
<keyword evidence="6" id="KW-1185">Reference proteome</keyword>
<evidence type="ECO:0000259" key="4">
    <source>
        <dbReference type="PROSITE" id="PS50987"/>
    </source>
</evidence>
<reference evidence="5 6" key="1">
    <citation type="submission" date="2016-03" db="EMBL/GenBank/DDBJ databases">
        <title>Genome sequence of Nesiotobacter sp. nov., a moderately halophilic alphaproteobacterium isolated from the Yellow Sea, China.</title>
        <authorList>
            <person name="Zhang G."/>
            <person name="Zhang R."/>
        </authorList>
    </citation>
    <scope>NUCLEOTIDE SEQUENCE [LARGE SCALE GENOMIC DNA]</scope>
    <source>
        <strain evidence="5 6">WB1-6</strain>
    </source>
</reference>
<protein>
    <submittedName>
        <fullName evidence="5">Transcriptional regulator</fullName>
    </submittedName>
</protein>
<keyword evidence="3" id="KW-0804">Transcription</keyword>
<dbReference type="PRINTS" id="PR00778">
    <property type="entry name" value="HTHARSR"/>
</dbReference>
<dbReference type="PANTHER" id="PTHR43132">
    <property type="entry name" value="ARSENICAL RESISTANCE OPERON REPRESSOR ARSR-RELATED"/>
    <property type="match status" value="1"/>
</dbReference>
<dbReference type="SMART" id="SM00418">
    <property type="entry name" value="HTH_ARSR"/>
    <property type="match status" value="1"/>
</dbReference>
<feature type="domain" description="HTH arsR-type" evidence="4">
    <location>
        <begin position="8"/>
        <end position="102"/>
    </location>
</feature>
<evidence type="ECO:0000313" key="6">
    <source>
        <dbReference type="Proteomes" id="UP000185783"/>
    </source>
</evidence>
<dbReference type="SUPFAM" id="SSF46785">
    <property type="entry name" value="Winged helix' DNA-binding domain"/>
    <property type="match status" value="1"/>
</dbReference>
<dbReference type="InterPro" id="IPR036388">
    <property type="entry name" value="WH-like_DNA-bd_sf"/>
</dbReference>
<evidence type="ECO:0000313" key="5">
    <source>
        <dbReference type="EMBL" id="OKL44711.1"/>
    </source>
</evidence>
<gene>
    <name evidence="5" type="ORF">A3843_09160</name>
</gene>
<dbReference type="PANTHER" id="PTHR43132:SF2">
    <property type="entry name" value="ARSENICAL RESISTANCE OPERON REPRESSOR ARSR-RELATED"/>
    <property type="match status" value="1"/>
</dbReference>
<name>A0A1U7JJ81_9HYPH</name>
<dbReference type="CDD" id="cd00090">
    <property type="entry name" value="HTH_ARSR"/>
    <property type="match status" value="1"/>
</dbReference>
<dbReference type="PROSITE" id="PS50987">
    <property type="entry name" value="HTH_ARSR_2"/>
    <property type="match status" value="1"/>
</dbReference>
<dbReference type="NCBIfam" id="NF033788">
    <property type="entry name" value="HTH_metalloreg"/>
    <property type="match status" value="1"/>
</dbReference>
<dbReference type="Proteomes" id="UP000185783">
    <property type="component" value="Unassembled WGS sequence"/>
</dbReference>
<keyword evidence="1" id="KW-0805">Transcription regulation</keyword>
<dbReference type="EMBL" id="LVVZ01000014">
    <property type="protein sequence ID" value="OKL44711.1"/>
    <property type="molecule type" value="Genomic_DNA"/>
</dbReference>
<dbReference type="InterPro" id="IPR051011">
    <property type="entry name" value="Metal_resp_trans_reg"/>
</dbReference>
<dbReference type="Pfam" id="PF01022">
    <property type="entry name" value="HTH_5"/>
    <property type="match status" value="1"/>
</dbReference>
<proteinExistence type="predicted"/>
<evidence type="ECO:0000256" key="3">
    <source>
        <dbReference type="ARBA" id="ARBA00023163"/>
    </source>
</evidence>